<dbReference type="EMBL" id="JAGRRH010000012">
    <property type="protein sequence ID" value="KAG7362055.1"/>
    <property type="molecule type" value="Genomic_DNA"/>
</dbReference>
<feature type="transmembrane region" description="Helical" evidence="2">
    <location>
        <begin position="277"/>
        <end position="294"/>
    </location>
</feature>
<comment type="caution">
    <text evidence="3">The sequence shown here is derived from an EMBL/GenBank/DDBJ whole genome shotgun (WGS) entry which is preliminary data.</text>
</comment>
<organism evidence="3 4">
    <name type="scientific">Nitzschia inconspicua</name>
    <dbReference type="NCBI Taxonomy" id="303405"/>
    <lineage>
        <taxon>Eukaryota</taxon>
        <taxon>Sar</taxon>
        <taxon>Stramenopiles</taxon>
        <taxon>Ochrophyta</taxon>
        <taxon>Bacillariophyta</taxon>
        <taxon>Bacillariophyceae</taxon>
        <taxon>Bacillariophycidae</taxon>
        <taxon>Bacillariales</taxon>
        <taxon>Bacillariaceae</taxon>
        <taxon>Nitzschia</taxon>
    </lineage>
</organism>
<keyword evidence="4" id="KW-1185">Reference proteome</keyword>
<accession>A0A9K3LHM2</accession>
<name>A0A9K3LHM2_9STRA</name>
<feature type="transmembrane region" description="Helical" evidence="2">
    <location>
        <begin position="183"/>
        <end position="201"/>
    </location>
</feature>
<reference evidence="3" key="1">
    <citation type="journal article" date="2021" name="Sci. Rep.">
        <title>Diploid genomic architecture of Nitzschia inconspicua, an elite biomass production diatom.</title>
        <authorList>
            <person name="Oliver A."/>
            <person name="Podell S."/>
            <person name="Pinowska A."/>
            <person name="Traller J.C."/>
            <person name="Smith S.R."/>
            <person name="McClure R."/>
            <person name="Beliaev A."/>
            <person name="Bohutskyi P."/>
            <person name="Hill E.A."/>
            <person name="Rabines A."/>
            <person name="Zheng H."/>
            <person name="Allen L.Z."/>
            <person name="Kuo A."/>
            <person name="Grigoriev I.V."/>
            <person name="Allen A.E."/>
            <person name="Hazlebeck D."/>
            <person name="Allen E.E."/>
        </authorList>
    </citation>
    <scope>NUCLEOTIDE SEQUENCE</scope>
    <source>
        <strain evidence="3">Hildebrandi</strain>
    </source>
</reference>
<evidence type="ECO:0000313" key="3">
    <source>
        <dbReference type="EMBL" id="KAG7362055.1"/>
    </source>
</evidence>
<keyword evidence="2" id="KW-0472">Membrane</keyword>
<evidence type="ECO:0000256" key="1">
    <source>
        <dbReference type="SAM" id="MobiDB-lite"/>
    </source>
</evidence>
<dbReference type="Proteomes" id="UP000693970">
    <property type="component" value="Unassembled WGS sequence"/>
</dbReference>
<keyword evidence="2" id="KW-1133">Transmembrane helix</keyword>
<feature type="region of interest" description="Disordered" evidence="1">
    <location>
        <begin position="1"/>
        <end position="45"/>
    </location>
</feature>
<dbReference type="OrthoDB" id="532514at2759"/>
<keyword evidence="2" id="KW-0812">Transmembrane</keyword>
<sequence>MMTDDNEAEVIAVEKVEEEAPPSSPPPSSPPPSSPPPSKSPVAMSRTDSGRVAADIGKFHLEVDAKQLPLAGFFMASFIFMVAAIAQKTFLDNWYAYAVTIGVIGMVLALVGLALLKYKTEFDQKYLGYVMLVWSIVGACLMTFGSGPFQATGNGYFAVWGMVIFAVQHCGATQQLKQGVQNLSSLAGLGLAAIVMIIAVSFEVNGFFRSNSIYTMILSCFTVVLVAGIMYAEQKEGMDFPVMYQFYTLIIWSILWIVAACLVTFNGPFVLTGNGYFTAWAATVLSLFATVGALQKAKGDDSPV</sequence>
<dbReference type="AlphaFoldDB" id="A0A9K3LHM2"/>
<feature type="compositionally biased region" description="Pro residues" evidence="1">
    <location>
        <begin position="22"/>
        <end position="39"/>
    </location>
</feature>
<feature type="transmembrane region" description="Helical" evidence="2">
    <location>
        <begin position="213"/>
        <end position="232"/>
    </location>
</feature>
<reference evidence="3" key="2">
    <citation type="submission" date="2021-04" db="EMBL/GenBank/DDBJ databases">
        <authorList>
            <person name="Podell S."/>
        </authorList>
    </citation>
    <scope>NUCLEOTIDE SEQUENCE</scope>
    <source>
        <strain evidence="3">Hildebrandi</strain>
    </source>
</reference>
<evidence type="ECO:0000256" key="2">
    <source>
        <dbReference type="SAM" id="Phobius"/>
    </source>
</evidence>
<evidence type="ECO:0000313" key="4">
    <source>
        <dbReference type="Proteomes" id="UP000693970"/>
    </source>
</evidence>
<protein>
    <submittedName>
        <fullName evidence="3">Uncharacterized protein</fullName>
    </submittedName>
</protein>
<feature type="transmembrane region" description="Helical" evidence="2">
    <location>
        <begin position="128"/>
        <end position="149"/>
    </location>
</feature>
<feature type="transmembrane region" description="Helical" evidence="2">
    <location>
        <begin position="244"/>
        <end position="265"/>
    </location>
</feature>
<feature type="transmembrane region" description="Helical" evidence="2">
    <location>
        <begin position="94"/>
        <end position="116"/>
    </location>
</feature>
<proteinExistence type="predicted"/>
<gene>
    <name evidence="3" type="ORF">IV203_025721</name>
</gene>
<feature type="transmembrane region" description="Helical" evidence="2">
    <location>
        <begin position="68"/>
        <end position="88"/>
    </location>
</feature>